<evidence type="ECO:0000256" key="2">
    <source>
        <dbReference type="PIRSR" id="PIRSR000615-3"/>
    </source>
</evidence>
<evidence type="ECO:0000259" key="3">
    <source>
        <dbReference type="PROSITE" id="PS50011"/>
    </source>
</evidence>
<comment type="caution">
    <text evidence="4">The sequence shown here is derived from an EMBL/GenBank/DDBJ whole genome shotgun (WGS) entry which is preliminary data.</text>
</comment>
<reference evidence="4" key="1">
    <citation type="submission" date="2016-10" db="EMBL/GenBank/DDBJ databases">
        <authorList>
            <person name="Benchimol M."/>
            <person name="Almeida L.G."/>
            <person name="Vasconcelos A.T."/>
            <person name="Perreira-Neves A."/>
            <person name="Rosa I.A."/>
            <person name="Tasca T."/>
            <person name="Bogo M.R."/>
            <person name="de Souza W."/>
        </authorList>
    </citation>
    <scope>NUCLEOTIDE SEQUENCE [LARGE SCALE GENOMIC DNA]</scope>
    <source>
        <strain evidence="4">K</strain>
    </source>
</reference>
<dbReference type="InterPro" id="IPR000719">
    <property type="entry name" value="Prot_kinase_dom"/>
</dbReference>
<accession>A0A1J4JZV7</accession>
<dbReference type="InterPro" id="IPR001245">
    <property type="entry name" value="Ser-Thr/Tyr_kinase_cat_dom"/>
</dbReference>
<feature type="binding site" evidence="2">
    <location>
        <position position="190"/>
    </location>
    <ligand>
        <name>Mg(2+)</name>
        <dbReference type="ChEBI" id="CHEBI:18420"/>
    </ligand>
</feature>
<dbReference type="VEuPathDB" id="TrichDB:TRFO_27695"/>
<keyword evidence="2" id="KW-0460">Magnesium</keyword>
<evidence type="ECO:0000256" key="1">
    <source>
        <dbReference type="PIRSR" id="PIRSR000615-1"/>
    </source>
</evidence>
<evidence type="ECO:0000313" key="5">
    <source>
        <dbReference type="Proteomes" id="UP000179807"/>
    </source>
</evidence>
<dbReference type="PROSITE" id="PS50011">
    <property type="entry name" value="PROTEIN_KINASE_DOM"/>
    <property type="match status" value="1"/>
</dbReference>
<dbReference type="PRINTS" id="PR00109">
    <property type="entry name" value="TYRKINASE"/>
</dbReference>
<feature type="binding site" evidence="2">
    <location>
        <position position="177"/>
    </location>
    <ligand>
        <name>Mg(2+)</name>
        <dbReference type="ChEBI" id="CHEBI:18420"/>
    </ligand>
</feature>
<feature type="active site" description="Proton acceptor" evidence="1">
    <location>
        <position position="172"/>
    </location>
</feature>
<keyword evidence="5" id="KW-1185">Reference proteome</keyword>
<dbReference type="RefSeq" id="XP_068357833.1">
    <property type="nucleotide sequence ID" value="XM_068505716.1"/>
</dbReference>
<dbReference type="InterPro" id="IPR011009">
    <property type="entry name" value="Kinase-like_dom_sf"/>
</dbReference>
<dbReference type="PANTHER" id="PTHR44329:SF214">
    <property type="entry name" value="PROTEIN KINASE DOMAIN-CONTAINING PROTEIN"/>
    <property type="match status" value="1"/>
</dbReference>
<dbReference type="InterPro" id="IPR008271">
    <property type="entry name" value="Ser/Thr_kinase_AS"/>
</dbReference>
<sequence length="377" mass="42992">MTFISMDSGIKLSDYLIDLDNYTLGEKLGKGGCGTVFKAIDKTTKQEVAIKFIHKTDKMNDKKEQMNLLREITVPCRLDLPGIVHLIGFRFPLSNSEKPARGPTKVGADEPDLDGAVIVTELMKNTSLNNIIKDYLDGKPTPKFGPTERSKIIFGIAQTMALVHAKDIIHRDLKLENVFLDDNYEPRIADFGLAKTLITGIEMTMTIGTPLYMAPELFMDGDETYDGKVDVYAFGILLYKMFENKLQLDDKKPIRSPQQLMMRIGKGCRPIKTPAIPDHYWEIITKCWDKDPEARPTFQAIVNILKQDKYALEEKGVKTDMAAFNEYKERVSKTDLPDDALGKSFSRTFGKSMMLKSMYKPREDDKPRKTKFIWRRH</sequence>
<organism evidence="4 5">
    <name type="scientific">Tritrichomonas foetus</name>
    <dbReference type="NCBI Taxonomy" id="1144522"/>
    <lineage>
        <taxon>Eukaryota</taxon>
        <taxon>Metamonada</taxon>
        <taxon>Parabasalia</taxon>
        <taxon>Tritrichomonadida</taxon>
        <taxon>Tritrichomonadidae</taxon>
        <taxon>Tritrichomonas</taxon>
    </lineage>
</organism>
<dbReference type="AlphaFoldDB" id="A0A1J4JZV7"/>
<gene>
    <name evidence="4" type="ORF">TRFO_27695</name>
</gene>
<protein>
    <recommendedName>
        <fullName evidence="3">Protein kinase domain-containing protein</fullName>
    </recommendedName>
</protein>
<proteinExistence type="predicted"/>
<dbReference type="InterPro" id="IPR051681">
    <property type="entry name" value="Ser/Thr_Kinases-Pseudokinases"/>
</dbReference>
<dbReference type="GO" id="GO:0004674">
    <property type="term" value="F:protein serine/threonine kinase activity"/>
    <property type="evidence" value="ECO:0007669"/>
    <property type="project" value="TreeGrafter"/>
</dbReference>
<feature type="domain" description="Protein kinase" evidence="3">
    <location>
        <begin position="22"/>
        <end position="311"/>
    </location>
</feature>
<dbReference type="EMBL" id="MLAK01000783">
    <property type="protein sequence ID" value="OHT04697.1"/>
    <property type="molecule type" value="Genomic_DNA"/>
</dbReference>
<dbReference type="Pfam" id="PF00069">
    <property type="entry name" value="Pkinase"/>
    <property type="match status" value="1"/>
</dbReference>
<dbReference type="GO" id="GO:0005524">
    <property type="term" value="F:ATP binding"/>
    <property type="evidence" value="ECO:0007669"/>
    <property type="project" value="InterPro"/>
</dbReference>
<dbReference type="GeneID" id="94840420"/>
<dbReference type="PANTHER" id="PTHR44329">
    <property type="entry name" value="SERINE/THREONINE-PROTEIN KINASE TNNI3K-RELATED"/>
    <property type="match status" value="1"/>
</dbReference>
<dbReference type="GO" id="GO:0046872">
    <property type="term" value="F:metal ion binding"/>
    <property type="evidence" value="ECO:0007669"/>
    <property type="project" value="UniProtKB-KW"/>
</dbReference>
<dbReference type="SMART" id="SM00220">
    <property type="entry name" value="S_TKc"/>
    <property type="match status" value="1"/>
</dbReference>
<keyword evidence="2" id="KW-0479">Metal-binding</keyword>
<name>A0A1J4JZV7_9EUKA</name>
<dbReference type="Gene3D" id="1.10.510.10">
    <property type="entry name" value="Transferase(Phosphotransferase) domain 1"/>
    <property type="match status" value="1"/>
</dbReference>
<evidence type="ECO:0000313" key="4">
    <source>
        <dbReference type="EMBL" id="OHT04697.1"/>
    </source>
</evidence>
<dbReference type="PROSITE" id="PS00108">
    <property type="entry name" value="PROTEIN_KINASE_ST"/>
    <property type="match status" value="1"/>
</dbReference>
<dbReference type="OrthoDB" id="122279at2759"/>
<dbReference type="Proteomes" id="UP000179807">
    <property type="component" value="Unassembled WGS sequence"/>
</dbReference>
<dbReference type="SUPFAM" id="SSF56112">
    <property type="entry name" value="Protein kinase-like (PK-like)"/>
    <property type="match status" value="1"/>
</dbReference>